<dbReference type="OrthoDB" id="783427at2759"/>
<proteinExistence type="predicted"/>
<dbReference type="Proteomes" id="UP000004994">
    <property type="component" value="Chromosome 8"/>
</dbReference>
<dbReference type="STRING" id="4081.A0A3Q7IMT1"/>
<dbReference type="KEGG" id="sly:101268496"/>
<organism evidence="2">
    <name type="scientific">Solanum lycopersicum</name>
    <name type="common">Tomato</name>
    <name type="synonym">Lycopersicon esculentum</name>
    <dbReference type="NCBI Taxonomy" id="4081"/>
    <lineage>
        <taxon>Eukaryota</taxon>
        <taxon>Viridiplantae</taxon>
        <taxon>Streptophyta</taxon>
        <taxon>Embryophyta</taxon>
        <taxon>Tracheophyta</taxon>
        <taxon>Spermatophyta</taxon>
        <taxon>Magnoliopsida</taxon>
        <taxon>eudicotyledons</taxon>
        <taxon>Gunneridae</taxon>
        <taxon>Pentapetalae</taxon>
        <taxon>asterids</taxon>
        <taxon>lamiids</taxon>
        <taxon>Solanales</taxon>
        <taxon>Solanaceae</taxon>
        <taxon>Solanoideae</taxon>
        <taxon>Solaneae</taxon>
        <taxon>Solanum</taxon>
        <taxon>Solanum subgen. Lycopersicon</taxon>
    </lineage>
</organism>
<accession>A0A3Q7IMT1</accession>
<name>A0A3Q7IMT1_SOLLC</name>
<dbReference type="PaxDb" id="4081-Solyc08g076520.2.1"/>
<feature type="transmembrane region" description="Helical" evidence="1">
    <location>
        <begin position="79"/>
        <end position="97"/>
    </location>
</feature>
<keyword evidence="3" id="KW-1185">Reference proteome</keyword>
<dbReference type="InParanoid" id="A0A3Q7IMT1"/>
<reference evidence="2" key="1">
    <citation type="journal article" date="2012" name="Nature">
        <title>The tomato genome sequence provides insights into fleshy fruit evolution.</title>
        <authorList>
            <consortium name="Tomato Genome Consortium"/>
        </authorList>
    </citation>
    <scope>NUCLEOTIDE SEQUENCE [LARGE SCALE GENOMIC DNA]</scope>
    <source>
        <strain evidence="2">cv. Heinz 1706</strain>
    </source>
</reference>
<dbReference type="AlphaFoldDB" id="A0A3Q7IMT1"/>
<keyword evidence="1" id="KW-0812">Transmembrane</keyword>
<dbReference type="PANTHER" id="PTHR35297:SF2">
    <property type="entry name" value="PROTEIN, PUTATIVE-RELATED"/>
    <property type="match status" value="1"/>
</dbReference>
<evidence type="ECO:0000313" key="2">
    <source>
        <dbReference type="EnsemblPlants" id="Solyc08g076520.3.1"/>
    </source>
</evidence>
<dbReference type="PANTHER" id="PTHR35297">
    <property type="entry name" value="PROTEIN, PUTATIVE-RELATED"/>
    <property type="match status" value="1"/>
</dbReference>
<gene>
    <name evidence="2" type="primary">LOC101268496</name>
</gene>
<reference evidence="2" key="2">
    <citation type="submission" date="2019-01" db="UniProtKB">
        <authorList>
            <consortium name="EnsemblPlants"/>
        </authorList>
    </citation>
    <scope>IDENTIFICATION</scope>
    <source>
        <strain evidence="2">cv. Heinz 1706</strain>
    </source>
</reference>
<dbReference type="GeneID" id="101268496"/>
<dbReference type="EnsemblPlants" id="Solyc08g076520.3.1">
    <property type="protein sequence ID" value="Solyc08g076520.3.1"/>
    <property type="gene ID" value="Solyc08g076520.3"/>
</dbReference>
<sequence length="167" mass="18821">MHRQSLGSSGSKLHLAHGVVLVGGSRDESAVVTAAESQKIMAKDQASPSSLSNNYDEGEEQVRKSIKALNKSLSRAEKYIHLIPVLTFLCFFILYLFSHSPSDKDLAQFQGFEGFAKRIESANIDDELQRVLETKKPEVLAIRSVRNLQEIDRQDSNHRRHRKLADF</sequence>
<dbReference type="FunCoup" id="A0A3Q7IMT1">
    <property type="interactions" value="312"/>
</dbReference>
<protein>
    <submittedName>
        <fullName evidence="2">Uncharacterized protein</fullName>
    </submittedName>
</protein>
<dbReference type="Gramene" id="Solyc08g076520.3.1">
    <property type="protein sequence ID" value="Solyc08g076520.3.1"/>
    <property type="gene ID" value="Solyc08g076520.3"/>
</dbReference>
<dbReference type="OMA" id="HDPSQND"/>
<evidence type="ECO:0000256" key="1">
    <source>
        <dbReference type="SAM" id="Phobius"/>
    </source>
</evidence>
<keyword evidence="1" id="KW-1133">Transmembrane helix</keyword>
<keyword evidence="1" id="KW-0472">Membrane</keyword>
<evidence type="ECO:0000313" key="3">
    <source>
        <dbReference type="Proteomes" id="UP000004994"/>
    </source>
</evidence>
<dbReference type="RefSeq" id="XP_004245981.1">
    <property type="nucleotide sequence ID" value="XM_004245933.5"/>
</dbReference>